<name>A0AAV7EFY7_ARIFI</name>
<dbReference type="AlphaFoldDB" id="A0AAV7EFY7"/>
<dbReference type="InterPro" id="IPR036249">
    <property type="entry name" value="Thioredoxin-like_sf"/>
</dbReference>
<keyword evidence="1" id="KW-0472">Membrane</keyword>
<dbReference type="Gene3D" id="3.40.30.10">
    <property type="entry name" value="Glutaredoxin"/>
    <property type="match status" value="1"/>
</dbReference>
<keyword evidence="3" id="KW-1185">Reference proteome</keyword>
<organism evidence="2 3">
    <name type="scientific">Aristolochia fimbriata</name>
    <name type="common">White veined hardy Dutchman's pipe vine</name>
    <dbReference type="NCBI Taxonomy" id="158543"/>
    <lineage>
        <taxon>Eukaryota</taxon>
        <taxon>Viridiplantae</taxon>
        <taxon>Streptophyta</taxon>
        <taxon>Embryophyta</taxon>
        <taxon>Tracheophyta</taxon>
        <taxon>Spermatophyta</taxon>
        <taxon>Magnoliopsida</taxon>
        <taxon>Magnoliidae</taxon>
        <taxon>Piperales</taxon>
        <taxon>Aristolochiaceae</taxon>
        <taxon>Aristolochia</taxon>
    </lineage>
</organism>
<keyword evidence="1" id="KW-1133">Transmembrane helix</keyword>
<accession>A0AAV7EFY7</accession>
<dbReference type="PANTHER" id="PTHR31902:SF10">
    <property type="entry name" value="SUCRASE_FERREDOXIN-LIKE FAMILY PROTEIN"/>
    <property type="match status" value="1"/>
</dbReference>
<keyword evidence="1" id="KW-0812">Transmembrane</keyword>
<dbReference type="InterPro" id="IPR009737">
    <property type="entry name" value="Aim32/Apd1-like"/>
</dbReference>
<dbReference type="CDD" id="cd03062">
    <property type="entry name" value="TRX_Fd_Sucrase"/>
    <property type="match status" value="1"/>
</dbReference>
<gene>
    <name evidence="2" type="ORF">H6P81_012615</name>
</gene>
<sequence>MRRSLPAYTLPFVDLLRHSATRPTFRFLISTMATAASDPPAVESSIADDDAKFGFKRAEMNENLLPGTVDLYECHLFLCYKSAESWPAQAAEGHDADLLPRFLWAALKSRKEDIPRKIKFTICEGGEGSHFSNGDVLIFPDMIKYRGLAHTDVDSFVEDVLVKGNWVPGNSELISGSHVFVCAHASRDKRCGVCGPILVKNFKEEIERRGLKDSVFVVPCSHVGGHKYAGNVILFSPDPVGKIVGHWYGYVTPKDVPVLLDQQIEKGEIVDRLWRGQMGMSKEDQIKSYEHRLQQNIEEVLADGINAAEGDKEITGGDRAPEGVTCCQGTDGFTCCMDQGVGISEVAEVNAANGLSCNDKVVESTEVTLLKNREVAVDNAVNGFSCCKDKGVEGSEVTPGGDANVFSCCKVQQVETNGATAGTGAKFTCCKDKGLENGEVPPAEDAEKDEKLPTRVSTLFRKWDQSDVLMTVGVIGVLASVGVAYSVYRRSG</sequence>
<dbReference type="EMBL" id="JAINDJ010000005">
    <property type="protein sequence ID" value="KAG9446487.1"/>
    <property type="molecule type" value="Genomic_DNA"/>
</dbReference>
<protein>
    <recommendedName>
        <fullName evidence="4">Altered inheritance of mitochondria protein 32</fullName>
    </recommendedName>
</protein>
<proteinExistence type="predicted"/>
<reference evidence="2 3" key="1">
    <citation type="submission" date="2021-07" db="EMBL/GenBank/DDBJ databases">
        <title>The Aristolochia fimbriata genome: insights into angiosperm evolution, floral development and chemical biosynthesis.</title>
        <authorList>
            <person name="Jiao Y."/>
        </authorList>
    </citation>
    <scope>NUCLEOTIDE SEQUENCE [LARGE SCALE GENOMIC DNA]</scope>
    <source>
        <strain evidence="2">IBCAS-2021</strain>
        <tissue evidence="2">Leaf</tissue>
    </source>
</reference>
<dbReference type="Pfam" id="PF06999">
    <property type="entry name" value="Suc_Fer-like"/>
    <property type="match status" value="1"/>
</dbReference>
<evidence type="ECO:0000256" key="1">
    <source>
        <dbReference type="SAM" id="Phobius"/>
    </source>
</evidence>
<feature type="transmembrane region" description="Helical" evidence="1">
    <location>
        <begin position="468"/>
        <end position="488"/>
    </location>
</feature>
<comment type="caution">
    <text evidence="2">The sequence shown here is derived from an EMBL/GenBank/DDBJ whole genome shotgun (WGS) entry which is preliminary data.</text>
</comment>
<dbReference type="Proteomes" id="UP000825729">
    <property type="component" value="Unassembled WGS sequence"/>
</dbReference>
<evidence type="ECO:0000313" key="3">
    <source>
        <dbReference type="Proteomes" id="UP000825729"/>
    </source>
</evidence>
<evidence type="ECO:0008006" key="4">
    <source>
        <dbReference type="Google" id="ProtNLM"/>
    </source>
</evidence>
<dbReference type="PANTHER" id="PTHR31902">
    <property type="entry name" value="ACTIN PATCHES DISTAL PROTEIN 1"/>
    <property type="match status" value="1"/>
</dbReference>
<dbReference type="SUPFAM" id="SSF52833">
    <property type="entry name" value="Thioredoxin-like"/>
    <property type="match status" value="1"/>
</dbReference>
<evidence type="ECO:0000313" key="2">
    <source>
        <dbReference type="EMBL" id="KAG9446487.1"/>
    </source>
</evidence>
<dbReference type="FunFam" id="3.40.30.10:FF:000213">
    <property type="entry name" value="APD1p protein"/>
    <property type="match status" value="1"/>
</dbReference>